<feature type="region of interest" description="Disordered" evidence="1">
    <location>
        <begin position="392"/>
        <end position="431"/>
    </location>
</feature>
<name>A0A3S4AIP8_9PEZI</name>
<reference evidence="2 3" key="1">
    <citation type="submission" date="2018-04" db="EMBL/GenBank/DDBJ databases">
        <authorList>
            <person name="Huttner S."/>
            <person name="Dainat J."/>
        </authorList>
    </citation>
    <scope>NUCLEOTIDE SEQUENCE [LARGE SCALE GENOMIC DNA]</scope>
</reference>
<dbReference type="EMBL" id="OUUZ01000001">
    <property type="protein sequence ID" value="SPQ18492.1"/>
    <property type="molecule type" value="Genomic_DNA"/>
</dbReference>
<organism evidence="2 3">
    <name type="scientific">Thermothielavioides terrestris</name>
    <dbReference type="NCBI Taxonomy" id="2587410"/>
    <lineage>
        <taxon>Eukaryota</taxon>
        <taxon>Fungi</taxon>
        <taxon>Dikarya</taxon>
        <taxon>Ascomycota</taxon>
        <taxon>Pezizomycotina</taxon>
        <taxon>Sordariomycetes</taxon>
        <taxon>Sordariomycetidae</taxon>
        <taxon>Sordariales</taxon>
        <taxon>Chaetomiaceae</taxon>
        <taxon>Thermothielavioides</taxon>
    </lineage>
</organism>
<dbReference type="AlphaFoldDB" id="A0A3S4AIP8"/>
<gene>
    <name evidence="2" type="ORF">TT172_LOCUS911</name>
</gene>
<feature type="compositionally biased region" description="Pro residues" evidence="1">
    <location>
        <begin position="30"/>
        <end position="42"/>
    </location>
</feature>
<evidence type="ECO:0000313" key="2">
    <source>
        <dbReference type="EMBL" id="SPQ18492.1"/>
    </source>
</evidence>
<dbReference type="InterPro" id="IPR016181">
    <property type="entry name" value="Acyl_CoA_acyltransferase"/>
</dbReference>
<feature type="region of interest" description="Disordered" evidence="1">
    <location>
        <begin position="10"/>
        <end position="45"/>
    </location>
</feature>
<evidence type="ECO:0000313" key="3">
    <source>
        <dbReference type="Proteomes" id="UP000289323"/>
    </source>
</evidence>
<accession>A0A3S4AIP8</accession>
<dbReference type="CDD" id="cd04301">
    <property type="entry name" value="NAT_SF"/>
    <property type="match status" value="1"/>
</dbReference>
<evidence type="ECO:0000256" key="1">
    <source>
        <dbReference type="SAM" id="MobiDB-lite"/>
    </source>
</evidence>
<sequence length="459" mass="51690">MLDCIVVSFPPRPTNGESPVEESCVRAPSDPLPAPIEHPPSLPHADDSIREVQSLVRYPKSDASRAAQPLPTIPRLPKSLGVRASPREPYQRLHERFSGFCIRPARPSDFRSMARMATAVFRDEQDAAHFSKFGRRHLPPAAEGKSLRDLLRGPEEQWRLGDLRRNRRLPGRHLIVATYLRQPVDYLTKCYGARAREEILGWAEWQEPACARGPPRCSGVVLGDEPSDDRQQQQQSLLGPPFADLEAVVGGMAFAFGRHTVVFPPNSGVVYLPVVLESFRRALLDDTEEWKRWCEFFIPACFGRDGDAHGGHLVLRSLVVDSSHWGHGIDRALLNWGMEKARGRGWDILALAPSVINPWTLDAFIDARFKEVGCLDIFWSSYTALHWTSGQRRAGRRGSGLPAPFQPVTPVRKRRRGERPSDNTGFSWTPPPVVKRRRVIVGREEGIDDKRQTVCSRHL</sequence>
<protein>
    <submittedName>
        <fullName evidence="2">7ba57530-bd11-4b0b-846f-60b1b86938f2</fullName>
    </submittedName>
</protein>
<dbReference type="SUPFAM" id="SSF55729">
    <property type="entry name" value="Acyl-CoA N-acyltransferases (Nat)"/>
    <property type="match status" value="1"/>
</dbReference>
<dbReference type="Gene3D" id="3.40.630.30">
    <property type="match status" value="1"/>
</dbReference>
<feature type="region of interest" description="Disordered" evidence="1">
    <location>
        <begin position="61"/>
        <end position="85"/>
    </location>
</feature>
<dbReference type="Proteomes" id="UP000289323">
    <property type="component" value="Unassembled WGS sequence"/>
</dbReference>
<proteinExistence type="predicted"/>